<name>A0A6N3BWA9_9FIRM</name>
<evidence type="ECO:0000259" key="1">
    <source>
        <dbReference type="PROSITE" id="PS50011"/>
    </source>
</evidence>
<dbReference type="Pfam" id="PF00069">
    <property type="entry name" value="Pkinase"/>
    <property type="match status" value="1"/>
</dbReference>
<dbReference type="SMART" id="SM00220">
    <property type="entry name" value="S_TKc"/>
    <property type="match status" value="1"/>
</dbReference>
<dbReference type="AlphaFoldDB" id="A0A6N3BWA9"/>
<dbReference type="GO" id="GO:0004672">
    <property type="term" value="F:protein kinase activity"/>
    <property type="evidence" value="ECO:0007669"/>
    <property type="project" value="InterPro"/>
</dbReference>
<organism evidence="2">
    <name type="scientific">Intestinibacter bartlettii</name>
    <dbReference type="NCBI Taxonomy" id="261299"/>
    <lineage>
        <taxon>Bacteria</taxon>
        <taxon>Bacillati</taxon>
        <taxon>Bacillota</taxon>
        <taxon>Clostridia</taxon>
        <taxon>Peptostreptococcales</taxon>
        <taxon>Peptostreptococcaceae</taxon>
        <taxon>Intestinibacter</taxon>
    </lineage>
</organism>
<feature type="domain" description="Protein kinase" evidence="1">
    <location>
        <begin position="18"/>
        <end position="316"/>
    </location>
</feature>
<keyword evidence="2" id="KW-0418">Kinase</keyword>
<proteinExistence type="predicted"/>
<dbReference type="PROSITE" id="PS50011">
    <property type="entry name" value="PROTEIN_KINASE_DOM"/>
    <property type="match status" value="1"/>
</dbReference>
<dbReference type="EMBL" id="CACRUE010000026">
    <property type="protein sequence ID" value="VYU08152.1"/>
    <property type="molecule type" value="Genomic_DNA"/>
</dbReference>
<gene>
    <name evidence="2" type="ORF">IBLFYP30_01689</name>
</gene>
<dbReference type="Gene3D" id="1.10.510.10">
    <property type="entry name" value="Transferase(Phosphotransferase) domain 1"/>
    <property type="match status" value="1"/>
</dbReference>
<dbReference type="RefSeq" id="WP_007286225.1">
    <property type="nucleotide sequence ID" value="NZ_CACRUE010000026.1"/>
</dbReference>
<dbReference type="InterPro" id="IPR011009">
    <property type="entry name" value="Kinase-like_dom_sf"/>
</dbReference>
<reference evidence="2" key="1">
    <citation type="submission" date="2019-11" db="EMBL/GenBank/DDBJ databases">
        <authorList>
            <person name="Feng L."/>
        </authorList>
    </citation>
    <scope>NUCLEOTIDE SEQUENCE</scope>
    <source>
        <strain evidence="2">IbartlettiiLFYP30</strain>
    </source>
</reference>
<dbReference type="Gene3D" id="3.30.200.20">
    <property type="entry name" value="Phosphorylase Kinase, domain 1"/>
    <property type="match status" value="1"/>
</dbReference>
<dbReference type="GO" id="GO:0005524">
    <property type="term" value="F:ATP binding"/>
    <property type="evidence" value="ECO:0007669"/>
    <property type="project" value="InterPro"/>
</dbReference>
<dbReference type="GeneID" id="89565954"/>
<sequence length="445" mass="50301">MAELKVGSSIKIEYGDEAKIIGELGSGAQGIVYLVEYKGKKYALKWYFYDKLREPNAFRTNIRNNIEDKSPSDKFLWPQYLTEGQQNGSFGYLMDLIPSNYVGLTDILNTYKIEQIKGTNQVKKVPVKFTSLEAVVNAAINIVIAFRELHRDGKSYQDLNDGGFYIDVQTGDLLVCDCDNIAPEGDNYGIAGMPGYMAPEVVRGIAKPDVQTDKYSLAVVLFKLLFRHDPLEGAKVLKSVCLHEAADLKHYGKEAVFIYDPEDTSNRPVKGVHDNVINLWRVYPEYIRDAFIRSFTTGIKNPNHRIIENEWQKLFVRLRSDIIHCECGRVRFSNAYVNKDGMYICPSCSNKFLSIKFDDIDIPVFAGQKLYRCFTAKGNDDFNTVTAIIMENKKHKGVMGIKNNTQDTWKCTLPNGEIKEVEPGKTRALGKGMTIDFGKSIIAKL</sequence>
<dbReference type="InterPro" id="IPR000719">
    <property type="entry name" value="Prot_kinase_dom"/>
</dbReference>
<keyword evidence="2" id="KW-0808">Transferase</keyword>
<evidence type="ECO:0000313" key="2">
    <source>
        <dbReference type="EMBL" id="VYU08152.1"/>
    </source>
</evidence>
<dbReference type="SUPFAM" id="SSF56112">
    <property type="entry name" value="Protein kinase-like (PK-like)"/>
    <property type="match status" value="1"/>
</dbReference>
<accession>A0A6N3BWA9</accession>
<protein>
    <submittedName>
        <fullName evidence="2">Protein kinase domain protein</fullName>
    </submittedName>
</protein>